<dbReference type="EnsemblPlants" id="TuG1812G0300002311.01.T01">
    <property type="protein sequence ID" value="TuG1812G0300002311.01.T01.cds448580"/>
    <property type="gene ID" value="TuG1812G0300002311.01"/>
</dbReference>
<organism evidence="1 2">
    <name type="scientific">Triticum urartu</name>
    <name type="common">Red wild einkorn</name>
    <name type="synonym">Crithodium urartu</name>
    <dbReference type="NCBI Taxonomy" id="4572"/>
    <lineage>
        <taxon>Eukaryota</taxon>
        <taxon>Viridiplantae</taxon>
        <taxon>Streptophyta</taxon>
        <taxon>Embryophyta</taxon>
        <taxon>Tracheophyta</taxon>
        <taxon>Spermatophyta</taxon>
        <taxon>Magnoliopsida</taxon>
        <taxon>Liliopsida</taxon>
        <taxon>Poales</taxon>
        <taxon>Poaceae</taxon>
        <taxon>BOP clade</taxon>
        <taxon>Pooideae</taxon>
        <taxon>Triticodae</taxon>
        <taxon>Triticeae</taxon>
        <taxon>Triticinae</taxon>
        <taxon>Triticum</taxon>
    </lineage>
</organism>
<dbReference type="AlphaFoldDB" id="A0A8R7PR25"/>
<reference evidence="1" key="2">
    <citation type="submission" date="2018-03" db="EMBL/GenBank/DDBJ databases">
        <title>The Triticum urartu genome reveals the dynamic nature of wheat genome evolution.</title>
        <authorList>
            <person name="Ling H."/>
            <person name="Ma B."/>
            <person name="Shi X."/>
            <person name="Liu H."/>
            <person name="Dong L."/>
            <person name="Sun H."/>
            <person name="Cao Y."/>
            <person name="Gao Q."/>
            <person name="Zheng S."/>
            <person name="Li Y."/>
            <person name="Yu Y."/>
            <person name="Du H."/>
            <person name="Qi M."/>
            <person name="Li Y."/>
            <person name="Yu H."/>
            <person name="Cui Y."/>
            <person name="Wang N."/>
            <person name="Chen C."/>
            <person name="Wu H."/>
            <person name="Zhao Y."/>
            <person name="Zhang J."/>
            <person name="Li Y."/>
            <person name="Zhou W."/>
            <person name="Zhang B."/>
            <person name="Hu W."/>
            <person name="Eijk M."/>
            <person name="Tang J."/>
            <person name="Witsenboer H."/>
            <person name="Zhao S."/>
            <person name="Li Z."/>
            <person name="Zhang A."/>
            <person name="Wang D."/>
            <person name="Liang C."/>
        </authorList>
    </citation>
    <scope>NUCLEOTIDE SEQUENCE [LARGE SCALE GENOMIC DNA]</scope>
    <source>
        <strain evidence="1">cv. G1812</strain>
    </source>
</reference>
<accession>A0A8R7PR25</accession>
<protein>
    <recommendedName>
        <fullName evidence="3">Endonuclease/exonuclease/phosphatase domain-containing protein</fullName>
    </recommendedName>
</protein>
<sequence length="87" mass="9910">MWTDELKVSVYSASFHAILANVVHVASGVEFCLVCIYGDPYHRQTTVIWNQVATFVYDNLGKPMMCMGDMNDILYDIDKCNASVNYY</sequence>
<dbReference type="Gramene" id="TuG1812G0300002311.01.T01">
    <property type="protein sequence ID" value="TuG1812G0300002311.01.T01.cds448580"/>
    <property type="gene ID" value="TuG1812G0300002311.01"/>
</dbReference>
<dbReference type="SUPFAM" id="SSF56219">
    <property type="entry name" value="DNase I-like"/>
    <property type="match status" value="1"/>
</dbReference>
<dbReference type="Gene3D" id="3.60.10.10">
    <property type="entry name" value="Endonuclease/exonuclease/phosphatase"/>
    <property type="match status" value="1"/>
</dbReference>
<name>A0A8R7PR25_TRIUA</name>
<evidence type="ECO:0000313" key="2">
    <source>
        <dbReference type="Proteomes" id="UP000015106"/>
    </source>
</evidence>
<reference evidence="2" key="1">
    <citation type="journal article" date="2013" name="Nature">
        <title>Draft genome of the wheat A-genome progenitor Triticum urartu.</title>
        <authorList>
            <person name="Ling H.Q."/>
            <person name="Zhao S."/>
            <person name="Liu D."/>
            <person name="Wang J."/>
            <person name="Sun H."/>
            <person name="Zhang C."/>
            <person name="Fan H."/>
            <person name="Li D."/>
            <person name="Dong L."/>
            <person name="Tao Y."/>
            <person name="Gao C."/>
            <person name="Wu H."/>
            <person name="Li Y."/>
            <person name="Cui Y."/>
            <person name="Guo X."/>
            <person name="Zheng S."/>
            <person name="Wang B."/>
            <person name="Yu K."/>
            <person name="Liang Q."/>
            <person name="Yang W."/>
            <person name="Lou X."/>
            <person name="Chen J."/>
            <person name="Feng M."/>
            <person name="Jian J."/>
            <person name="Zhang X."/>
            <person name="Luo G."/>
            <person name="Jiang Y."/>
            <person name="Liu J."/>
            <person name="Wang Z."/>
            <person name="Sha Y."/>
            <person name="Zhang B."/>
            <person name="Wu H."/>
            <person name="Tang D."/>
            <person name="Shen Q."/>
            <person name="Xue P."/>
            <person name="Zou S."/>
            <person name="Wang X."/>
            <person name="Liu X."/>
            <person name="Wang F."/>
            <person name="Yang Y."/>
            <person name="An X."/>
            <person name="Dong Z."/>
            <person name="Zhang K."/>
            <person name="Zhang X."/>
            <person name="Luo M.C."/>
            <person name="Dvorak J."/>
            <person name="Tong Y."/>
            <person name="Wang J."/>
            <person name="Yang H."/>
            <person name="Li Z."/>
            <person name="Wang D."/>
            <person name="Zhang A."/>
            <person name="Wang J."/>
        </authorList>
    </citation>
    <scope>NUCLEOTIDE SEQUENCE</scope>
    <source>
        <strain evidence="2">cv. G1812</strain>
    </source>
</reference>
<evidence type="ECO:0008006" key="3">
    <source>
        <dbReference type="Google" id="ProtNLM"/>
    </source>
</evidence>
<proteinExistence type="predicted"/>
<evidence type="ECO:0000313" key="1">
    <source>
        <dbReference type="EnsemblPlants" id="TuG1812G0300002311.01.T01.cds448580"/>
    </source>
</evidence>
<dbReference type="Proteomes" id="UP000015106">
    <property type="component" value="Chromosome 3"/>
</dbReference>
<reference evidence="1" key="3">
    <citation type="submission" date="2022-06" db="UniProtKB">
        <authorList>
            <consortium name="EnsemblPlants"/>
        </authorList>
    </citation>
    <scope>IDENTIFICATION</scope>
</reference>
<dbReference type="InterPro" id="IPR036691">
    <property type="entry name" value="Endo/exonu/phosph_ase_sf"/>
</dbReference>
<keyword evidence="2" id="KW-1185">Reference proteome</keyword>